<name>A0A1M5TZ03_9FIRM</name>
<dbReference type="GO" id="GO:0016810">
    <property type="term" value="F:hydrolase activity, acting on carbon-nitrogen (but not peptide) bonds"/>
    <property type="evidence" value="ECO:0007669"/>
    <property type="project" value="InterPro"/>
</dbReference>
<evidence type="ECO:0000259" key="3">
    <source>
        <dbReference type="PROSITE" id="PS51677"/>
    </source>
</evidence>
<dbReference type="Pfam" id="PF01522">
    <property type="entry name" value="Polysacc_deac_1"/>
    <property type="match status" value="1"/>
</dbReference>
<dbReference type="PANTHER" id="PTHR34216">
    <property type="match status" value="1"/>
</dbReference>
<dbReference type="InterPro" id="IPR011330">
    <property type="entry name" value="Glyco_hydro/deAcase_b/a-brl"/>
</dbReference>
<reference evidence="4 5" key="1">
    <citation type="submission" date="2016-11" db="EMBL/GenBank/DDBJ databases">
        <authorList>
            <person name="Jaros S."/>
            <person name="Januszkiewicz K."/>
            <person name="Wedrychowicz H."/>
        </authorList>
    </citation>
    <scope>NUCLEOTIDE SEQUENCE [LARGE SCALE GENOMIC DNA]</scope>
    <source>
        <strain evidence="4 5">DSM 21120</strain>
    </source>
</reference>
<protein>
    <submittedName>
        <fullName evidence="4">Polysaccharide deacetylase</fullName>
    </submittedName>
</protein>
<dbReference type="SUPFAM" id="SSF88713">
    <property type="entry name" value="Glycoside hydrolase/deacetylase"/>
    <property type="match status" value="1"/>
</dbReference>
<evidence type="ECO:0000313" key="4">
    <source>
        <dbReference type="EMBL" id="SHH55918.1"/>
    </source>
</evidence>
<accession>A0A1M5TZ03</accession>
<keyword evidence="5" id="KW-1185">Reference proteome</keyword>
<comment type="subcellular location">
    <subcellularLocation>
        <location evidence="1">Secreted</location>
    </subcellularLocation>
</comment>
<dbReference type="InterPro" id="IPR051398">
    <property type="entry name" value="Polysacch_Deacetylase"/>
</dbReference>
<dbReference type="STRING" id="1120995.SAMN02745245_01599"/>
<dbReference type="PROSITE" id="PS51677">
    <property type="entry name" value="NODB"/>
    <property type="match status" value="1"/>
</dbReference>
<dbReference type="InterPro" id="IPR002509">
    <property type="entry name" value="NODB_dom"/>
</dbReference>
<proteinExistence type="predicted"/>
<gene>
    <name evidence="4" type="ORF">SAMN02745245_01599</name>
</gene>
<dbReference type="GO" id="GO:0005975">
    <property type="term" value="P:carbohydrate metabolic process"/>
    <property type="evidence" value="ECO:0007669"/>
    <property type="project" value="InterPro"/>
</dbReference>
<dbReference type="EMBL" id="FQXI01000013">
    <property type="protein sequence ID" value="SHH55918.1"/>
    <property type="molecule type" value="Genomic_DNA"/>
</dbReference>
<sequence>MSTKKFFTMFISVVLIIFAAILLLNVLVDPFGLFGDKIYKWDSYNFTQNPRTAKIGYINKHKGEFNSYIVGSSGCGSIKVDTINKYTGDKYYNSFYYGSDLMDSYNTVKYLSENTEVENIVLGINYNTAMFFDIGDDEINQRMHGKVAEKNLFDFYKTFLFANPQYSLAKIKDAREDSFFQKDFDVFIPETGVYDKSTRDVENIGNLEDYLNRETYSVFKNYPREEKKLVELDSFKNCMSDIKKLCDEKNINLQVIVFPIYWEDFDNYNIDELETFYRDLGEITDFWDFSKSTISTESRYFYDSTHFRNSVGDMMLAKIYGDESVYMPEDFGNHVDSSNIDEFILNFKNYELKFDDSTYTDSIPIILLHSIDDGEYSISSEQFKRQMELIKKSGYNTISFSDLYNYTEKGTELPENPILITFDDGYYSNYKIAYPILKELDMKATIYIIGSSLGKDTYKDTKEKIIPHFGTSEAAEMYNSGLIDIQSHSYDMHQSEKFEKSTPVRSSVKQFENESEVDYIKAFNKDFYEEDSIIKNITNKNIHSFSYPTGYYSEHSEILLGLLGVKSTVTINEGTNTVIKGLPQSLFELKRIDVYRDMPDENLLNAIR</sequence>
<organism evidence="4 5">
    <name type="scientific">Anaerosphaera aminiphila DSM 21120</name>
    <dbReference type="NCBI Taxonomy" id="1120995"/>
    <lineage>
        <taxon>Bacteria</taxon>
        <taxon>Bacillati</taxon>
        <taxon>Bacillota</taxon>
        <taxon>Tissierellia</taxon>
        <taxon>Tissierellales</taxon>
        <taxon>Peptoniphilaceae</taxon>
        <taxon>Anaerosphaera</taxon>
    </lineage>
</organism>
<evidence type="ECO:0000256" key="2">
    <source>
        <dbReference type="ARBA" id="ARBA00022729"/>
    </source>
</evidence>
<dbReference type="RefSeq" id="WP_073185203.1">
    <property type="nucleotide sequence ID" value="NZ_FQXI01000013.1"/>
</dbReference>
<evidence type="ECO:0000313" key="5">
    <source>
        <dbReference type="Proteomes" id="UP000184032"/>
    </source>
</evidence>
<dbReference type="GO" id="GO:0005576">
    <property type="term" value="C:extracellular region"/>
    <property type="evidence" value="ECO:0007669"/>
    <property type="project" value="UniProtKB-SubCell"/>
</dbReference>
<dbReference type="Gene3D" id="3.20.20.370">
    <property type="entry name" value="Glycoside hydrolase/deacetylase"/>
    <property type="match status" value="1"/>
</dbReference>
<dbReference type="Proteomes" id="UP000184032">
    <property type="component" value="Unassembled WGS sequence"/>
</dbReference>
<keyword evidence="2" id="KW-0732">Signal</keyword>
<feature type="domain" description="NodB homology" evidence="3">
    <location>
        <begin position="416"/>
        <end position="608"/>
    </location>
</feature>
<evidence type="ECO:0000256" key="1">
    <source>
        <dbReference type="ARBA" id="ARBA00004613"/>
    </source>
</evidence>
<dbReference type="PANTHER" id="PTHR34216:SF3">
    <property type="entry name" value="POLY-BETA-1,6-N-ACETYL-D-GLUCOSAMINE N-DEACETYLASE"/>
    <property type="match status" value="1"/>
</dbReference>
<dbReference type="AlphaFoldDB" id="A0A1M5TZ03"/>
<dbReference type="OrthoDB" id="9778320at2"/>